<name>A0A1A9VPS1_GLOAU</name>
<dbReference type="EnsemblMetazoa" id="GAUT043652-RA">
    <property type="protein sequence ID" value="GAUT043652-PA"/>
    <property type="gene ID" value="GAUT043652"/>
</dbReference>
<dbReference type="VEuPathDB" id="VectorBase:GAUT043652"/>
<dbReference type="Proteomes" id="UP000078200">
    <property type="component" value="Unassembled WGS sequence"/>
</dbReference>
<dbReference type="AlphaFoldDB" id="A0A1A9VPS1"/>
<protein>
    <submittedName>
        <fullName evidence="2">Uncharacterized protein</fullName>
    </submittedName>
</protein>
<feature type="transmembrane region" description="Helical" evidence="1">
    <location>
        <begin position="113"/>
        <end position="132"/>
    </location>
</feature>
<keyword evidence="1" id="KW-0812">Transmembrane</keyword>
<evidence type="ECO:0000313" key="2">
    <source>
        <dbReference type="EnsemblMetazoa" id="GAUT043652-PA"/>
    </source>
</evidence>
<keyword evidence="1" id="KW-1133">Transmembrane helix</keyword>
<keyword evidence="1" id="KW-0472">Membrane</keyword>
<feature type="transmembrane region" description="Helical" evidence="1">
    <location>
        <begin position="147"/>
        <end position="164"/>
    </location>
</feature>
<accession>A0A1A9VPS1</accession>
<keyword evidence="3" id="KW-1185">Reference proteome</keyword>
<reference evidence="2" key="1">
    <citation type="submission" date="2020-05" db="UniProtKB">
        <authorList>
            <consortium name="EnsemblMetazoa"/>
        </authorList>
    </citation>
    <scope>IDENTIFICATION</scope>
    <source>
        <strain evidence="2">TTRI</strain>
    </source>
</reference>
<sequence>MSKTAVFNILISHSLHNLWRTCIPVEHSKTQDYPYCHKSPNGYSVQNCNCYDYYSRTGTMETTMTNNRYRNEILSSDRYNSIESHLSIFAKMSEILLSLSLTKSDWQYRNARPVVMIVIYASYFVFRIFAIFDKNSVDRRMVTLNDLIPVSVVLAAVDNLYVISMNSVEAYYPMILDDDDDDDDDDYDDDEENRLFRNRYYYCFYR</sequence>
<evidence type="ECO:0000313" key="3">
    <source>
        <dbReference type="Proteomes" id="UP000078200"/>
    </source>
</evidence>
<evidence type="ECO:0000256" key="1">
    <source>
        <dbReference type="SAM" id="Phobius"/>
    </source>
</evidence>
<organism evidence="2 3">
    <name type="scientific">Glossina austeni</name>
    <name type="common">Savannah tsetse fly</name>
    <dbReference type="NCBI Taxonomy" id="7395"/>
    <lineage>
        <taxon>Eukaryota</taxon>
        <taxon>Metazoa</taxon>
        <taxon>Ecdysozoa</taxon>
        <taxon>Arthropoda</taxon>
        <taxon>Hexapoda</taxon>
        <taxon>Insecta</taxon>
        <taxon>Pterygota</taxon>
        <taxon>Neoptera</taxon>
        <taxon>Endopterygota</taxon>
        <taxon>Diptera</taxon>
        <taxon>Brachycera</taxon>
        <taxon>Muscomorpha</taxon>
        <taxon>Hippoboscoidea</taxon>
        <taxon>Glossinidae</taxon>
        <taxon>Glossina</taxon>
    </lineage>
</organism>
<proteinExistence type="predicted"/>